<proteinExistence type="predicted"/>
<dbReference type="WBParaSite" id="PEQ_0001248101-mRNA-1">
    <property type="protein sequence ID" value="PEQ_0001248101-mRNA-1"/>
    <property type="gene ID" value="PEQ_0001248101"/>
</dbReference>
<dbReference type="AlphaFoldDB" id="A0A914SEK9"/>
<reference evidence="2" key="1">
    <citation type="submission" date="2022-11" db="UniProtKB">
        <authorList>
            <consortium name="WormBaseParasite"/>
        </authorList>
    </citation>
    <scope>IDENTIFICATION</scope>
</reference>
<evidence type="ECO:0000313" key="2">
    <source>
        <dbReference type="WBParaSite" id="PEQ_0001248101-mRNA-1"/>
    </source>
</evidence>
<dbReference type="Proteomes" id="UP000887564">
    <property type="component" value="Unplaced"/>
</dbReference>
<evidence type="ECO:0000313" key="1">
    <source>
        <dbReference type="Proteomes" id="UP000887564"/>
    </source>
</evidence>
<protein>
    <submittedName>
        <fullName evidence="2">Uncharacterized protein</fullName>
    </submittedName>
</protein>
<accession>A0A914SEK9</accession>
<sequence length="33" mass="3733">MHSIEFDGLLIRVSISSLQTYAPPPRIRSAVFM</sequence>
<organism evidence="1 2">
    <name type="scientific">Parascaris equorum</name>
    <name type="common">Equine roundworm</name>
    <dbReference type="NCBI Taxonomy" id="6256"/>
    <lineage>
        <taxon>Eukaryota</taxon>
        <taxon>Metazoa</taxon>
        <taxon>Ecdysozoa</taxon>
        <taxon>Nematoda</taxon>
        <taxon>Chromadorea</taxon>
        <taxon>Rhabditida</taxon>
        <taxon>Spirurina</taxon>
        <taxon>Ascaridomorpha</taxon>
        <taxon>Ascaridoidea</taxon>
        <taxon>Ascarididae</taxon>
        <taxon>Parascaris</taxon>
    </lineage>
</organism>
<keyword evidence="1" id="KW-1185">Reference proteome</keyword>
<name>A0A914SEK9_PAREQ</name>